<name>A0AAV6W5B8_9LAMI</name>
<reference evidence="3" key="1">
    <citation type="submission" date="2019-10" db="EMBL/GenBank/DDBJ databases">
        <authorList>
            <person name="Zhang R."/>
            <person name="Pan Y."/>
            <person name="Wang J."/>
            <person name="Ma R."/>
            <person name="Yu S."/>
        </authorList>
    </citation>
    <scope>NUCLEOTIDE SEQUENCE</scope>
    <source>
        <strain evidence="3">LA-IB0</strain>
        <tissue evidence="3">Leaf</tissue>
    </source>
</reference>
<dbReference type="InterPro" id="IPR011256">
    <property type="entry name" value="Reg_factor_effector_dom_sf"/>
</dbReference>
<comment type="similarity">
    <text evidence="1">Belongs to the HEBP family.</text>
</comment>
<feature type="chain" id="PRO_5043552034" description="SOUL heme-binding protein" evidence="2">
    <location>
        <begin position="27"/>
        <end position="216"/>
    </location>
</feature>
<comment type="caution">
    <text evidence="3">The sequence shown here is derived from an EMBL/GenBank/DDBJ whole genome shotgun (WGS) entry which is preliminary data.</text>
</comment>
<accession>A0AAV6W5B8</accession>
<dbReference type="AlphaFoldDB" id="A0AAV6W5B8"/>
<dbReference type="Pfam" id="PF04832">
    <property type="entry name" value="SOUL"/>
    <property type="match status" value="1"/>
</dbReference>
<dbReference type="InterPro" id="IPR006917">
    <property type="entry name" value="SOUL_heme-bd"/>
</dbReference>
<evidence type="ECO:0000313" key="4">
    <source>
        <dbReference type="Proteomes" id="UP000826271"/>
    </source>
</evidence>
<dbReference type="Gene3D" id="3.20.80.10">
    <property type="entry name" value="Regulatory factor, effector binding domain"/>
    <property type="match status" value="1"/>
</dbReference>
<keyword evidence="4" id="KW-1185">Reference proteome</keyword>
<evidence type="ECO:0008006" key="5">
    <source>
        <dbReference type="Google" id="ProtNLM"/>
    </source>
</evidence>
<gene>
    <name evidence="3" type="ORF">BUALT_Bualt17G0008200</name>
</gene>
<dbReference type="PANTHER" id="PTHR11220">
    <property type="entry name" value="HEME-BINDING PROTEIN-RELATED"/>
    <property type="match status" value="1"/>
</dbReference>
<keyword evidence="2" id="KW-0732">Signal</keyword>
<evidence type="ECO:0000256" key="1">
    <source>
        <dbReference type="ARBA" id="ARBA00009817"/>
    </source>
</evidence>
<dbReference type="EMBL" id="WHWC01000017">
    <property type="protein sequence ID" value="KAG8365788.1"/>
    <property type="molecule type" value="Genomic_DNA"/>
</dbReference>
<dbReference type="PANTHER" id="PTHR11220:SF59">
    <property type="entry name" value="HEME-BINDING PROTEIN 2-LIKE"/>
    <property type="match status" value="1"/>
</dbReference>
<protein>
    <recommendedName>
        <fullName evidence="5">SOUL heme-binding protein</fullName>
    </recommendedName>
</protein>
<proteinExistence type="inferred from homology"/>
<sequence>MGSLVRTELSIVFVLLLSLFHLKCHGIEEVKGYPASVNCATQECAPYKVIQSQKEFEIRVYNNSTWVSSPVTTSASYKDAVRDGFITLFNYVRGYNRAKVNWNMTAPVLTEILPKSSFQVYFYLPKKLQNNPPPPYENQHITPVKLPRKKFGAVTRFSGYLDDANIAAGLSTLKKNLKGTPWQSASASSDYSAADYNPPYQVKDRVNEVILWFDKN</sequence>
<dbReference type="SUPFAM" id="SSF55136">
    <property type="entry name" value="Probable bacterial effector-binding domain"/>
    <property type="match status" value="1"/>
</dbReference>
<organism evidence="3 4">
    <name type="scientific">Buddleja alternifolia</name>
    <dbReference type="NCBI Taxonomy" id="168488"/>
    <lineage>
        <taxon>Eukaryota</taxon>
        <taxon>Viridiplantae</taxon>
        <taxon>Streptophyta</taxon>
        <taxon>Embryophyta</taxon>
        <taxon>Tracheophyta</taxon>
        <taxon>Spermatophyta</taxon>
        <taxon>Magnoliopsida</taxon>
        <taxon>eudicotyledons</taxon>
        <taxon>Gunneridae</taxon>
        <taxon>Pentapetalae</taxon>
        <taxon>asterids</taxon>
        <taxon>lamiids</taxon>
        <taxon>Lamiales</taxon>
        <taxon>Scrophulariaceae</taxon>
        <taxon>Buddlejeae</taxon>
        <taxon>Buddleja</taxon>
    </lineage>
</organism>
<evidence type="ECO:0000313" key="3">
    <source>
        <dbReference type="EMBL" id="KAG8365788.1"/>
    </source>
</evidence>
<dbReference type="Proteomes" id="UP000826271">
    <property type="component" value="Unassembled WGS sequence"/>
</dbReference>
<feature type="signal peptide" evidence="2">
    <location>
        <begin position="1"/>
        <end position="26"/>
    </location>
</feature>
<dbReference type="FunFam" id="3.20.80.10:FF:000002">
    <property type="entry name" value="Heme-binding protein 2"/>
    <property type="match status" value="1"/>
</dbReference>
<evidence type="ECO:0000256" key="2">
    <source>
        <dbReference type="SAM" id="SignalP"/>
    </source>
</evidence>